<dbReference type="EMBL" id="CP009268">
    <property type="protein sequence ID" value="AJA52265.1"/>
    <property type="molecule type" value="Genomic_DNA"/>
</dbReference>
<evidence type="ECO:0000313" key="4">
    <source>
        <dbReference type="Proteomes" id="UP000028042"/>
    </source>
</evidence>
<dbReference type="PANTHER" id="PTHR43792">
    <property type="entry name" value="GNAT FAMILY, PUTATIVE (AFU_ORTHOLOGUE AFUA_3G00765)-RELATED-RELATED"/>
    <property type="match status" value="1"/>
</dbReference>
<reference evidence="3" key="2">
    <citation type="submission" date="2015-10" db="EMBL/GenBank/DDBJ databases">
        <title>Improved Draft Genome Sequence of Clostridium pasteurianum Strain ATCC 6013 (DSM 525) Using a Hybrid Next-Generation Sequencing Approach.</title>
        <authorList>
            <person name="Pyne M.E."/>
            <person name="Utturkar S.M."/>
            <person name="Brown S.D."/>
            <person name="Moo-Young M."/>
            <person name="Chung D.A."/>
            <person name="Chou P.C."/>
        </authorList>
    </citation>
    <scope>NUCLEOTIDE SEQUENCE</scope>
    <source>
        <strain evidence="3">ATCC 6013</strain>
    </source>
</reference>
<dbReference type="EMBL" id="JPGY02000001">
    <property type="protein sequence ID" value="KRU11725.1"/>
    <property type="molecule type" value="Genomic_DNA"/>
</dbReference>
<evidence type="ECO:0000259" key="1">
    <source>
        <dbReference type="PROSITE" id="PS51186"/>
    </source>
</evidence>
<sequence>MIKDIFKEFPEVKTDKIILRELNFNDIKDMFEIFSNEEILKYYYISPHKSIEDTERLFFMFINDYRDCKAITWGIVNPKNNKLIGICGFNNFDCKLSRAQINYELNRAYLRQGFIYDALNEIIKIGFKNSSIKRIEAIVDDKNKNSKEILENLEFKYEGCLRKRFYFNGNFKDENYFGLLKDEWY</sequence>
<dbReference type="InterPro" id="IPR051531">
    <property type="entry name" value="N-acetyltransferase"/>
</dbReference>
<dbReference type="GO" id="GO:0005737">
    <property type="term" value="C:cytoplasm"/>
    <property type="evidence" value="ECO:0007669"/>
    <property type="project" value="TreeGrafter"/>
</dbReference>
<dbReference type="PATRIC" id="fig|1262449.3.peg.786"/>
<dbReference type="SUPFAM" id="SSF55729">
    <property type="entry name" value="Acyl-CoA N-acyltransferases (Nat)"/>
    <property type="match status" value="1"/>
</dbReference>
<proteinExistence type="predicted"/>
<dbReference type="PROSITE" id="PS51186">
    <property type="entry name" value="GNAT"/>
    <property type="match status" value="1"/>
</dbReference>
<evidence type="ECO:0000313" key="2">
    <source>
        <dbReference type="EMBL" id="AJA52265.1"/>
    </source>
</evidence>
<feature type="domain" description="N-acetyltransferase" evidence="1">
    <location>
        <begin position="17"/>
        <end position="182"/>
    </location>
</feature>
<dbReference type="InterPro" id="IPR000182">
    <property type="entry name" value="GNAT_dom"/>
</dbReference>
<keyword evidence="2" id="KW-0808">Transferase</keyword>
<dbReference type="Proteomes" id="UP000028042">
    <property type="component" value="Unassembled WGS sequence"/>
</dbReference>
<reference evidence="2 5" key="1">
    <citation type="journal article" date="2015" name="Genome Announc.">
        <title>Complete Genome Sequence of the Nitrogen-Fixing and Solvent-Producing Clostridium pasteurianum DSM 525.</title>
        <authorList>
            <person name="Poehlein A."/>
            <person name="Grosse-Honebrink A."/>
            <person name="Zhang Y."/>
            <person name="Minton N.P."/>
            <person name="Daniel R."/>
        </authorList>
    </citation>
    <scope>NUCLEOTIDE SEQUENCE [LARGE SCALE GENOMIC DNA]</scope>
    <source>
        <strain evidence="2">DSM 525</strain>
        <strain evidence="5">DSM 525 / ATCC 6013</strain>
    </source>
</reference>
<dbReference type="RefSeq" id="WP_003441803.1">
    <property type="nucleotide sequence ID" value="NZ_ANZB01000002.1"/>
</dbReference>
<gene>
    <name evidence="2" type="ORF">CLPA_c22070</name>
    <name evidence="3" type="ORF">CP6013_00972</name>
</gene>
<dbReference type="KEGG" id="cpae:CPAST_c22070"/>
<evidence type="ECO:0000313" key="3">
    <source>
        <dbReference type="EMBL" id="KRU11725.1"/>
    </source>
</evidence>
<name>A0A0H3J575_CLOPA</name>
<dbReference type="Gene3D" id="3.40.630.30">
    <property type="match status" value="1"/>
</dbReference>
<dbReference type="InterPro" id="IPR016181">
    <property type="entry name" value="Acyl_CoA_acyltransferase"/>
</dbReference>
<organism evidence="2 5">
    <name type="scientific">Clostridium pasteurianum DSM 525 = ATCC 6013</name>
    <dbReference type="NCBI Taxonomy" id="1262449"/>
    <lineage>
        <taxon>Bacteria</taxon>
        <taxon>Bacillati</taxon>
        <taxon>Bacillota</taxon>
        <taxon>Clostridia</taxon>
        <taxon>Eubacteriales</taxon>
        <taxon>Clostridiaceae</taxon>
        <taxon>Clostridium</taxon>
    </lineage>
</organism>
<keyword evidence="5" id="KW-1185">Reference proteome</keyword>
<protein>
    <submittedName>
        <fullName evidence="3">GCN5-related N-acetyltransferase</fullName>
    </submittedName>
    <submittedName>
        <fullName evidence="2">N-acetyltransferase GCN5</fullName>
    </submittedName>
</protein>
<dbReference type="GO" id="GO:0008999">
    <property type="term" value="F:protein-N-terminal-alanine acetyltransferase activity"/>
    <property type="evidence" value="ECO:0007669"/>
    <property type="project" value="TreeGrafter"/>
</dbReference>
<accession>A0A0H3J575</accession>
<evidence type="ECO:0000313" key="5">
    <source>
        <dbReference type="Proteomes" id="UP000030905"/>
    </source>
</evidence>
<dbReference type="eggNOG" id="COG1670">
    <property type="taxonomic scope" value="Bacteria"/>
</dbReference>
<dbReference type="KEGG" id="cpat:CLPA_c22070"/>
<dbReference type="Proteomes" id="UP000030905">
    <property type="component" value="Chromosome"/>
</dbReference>
<dbReference type="PANTHER" id="PTHR43792:SF9">
    <property type="entry name" value="RIBOSOMAL-PROTEIN-ALANINE ACETYLTRANSFERASE"/>
    <property type="match status" value="1"/>
</dbReference>
<dbReference type="Pfam" id="PF13302">
    <property type="entry name" value="Acetyltransf_3"/>
    <property type="match status" value="1"/>
</dbReference>
<dbReference type="GeneID" id="93074353"/>
<dbReference type="AlphaFoldDB" id="A0A0H3J575"/>
<reference evidence="3 4" key="3">
    <citation type="journal article" name="Genome Announc.">
        <title>Improved Draft Genome Sequence of Clostridium pasteurianum Strain ATCC 6013 (DSM 525) Using a Hybrid Next-Generation Sequencing Approach.</title>
        <authorList>
            <person name="Pyne M.E."/>
            <person name="Utturkar S."/>
            <person name="Brown S.D."/>
            <person name="Moo-Young M."/>
            <person name="Chung D.A."/>
            <person name="Chou C.P."/>
        </authorList>
    </citation>
    <scope>NUCLEOTIDE SEQUENCE [LARGE SCALE GENOMIC DNA]</scope>
    <source>
        <strain evidence="3 4">ATCC 6013</strain>
    </source>
</reference>